<gene>
    <name evidence="1" type="ORF">OM075_01695</name>
</gene>
<dbReference type="InterPro" id="IPR051612">
    <property type="entry name" value="Teichoic_Acid_Biosynth"/>
</dbReference>
<evidence type="ECO:0000313" key="2">
    <source>
        <dbReference type="Proteomes" id="UP001209229"/>
    </source>
</evidence>
<evidence type="ECO:0000313" key="1">
    <source>
        <dbReference type="EMBL" id="MCW3785157.1"/>
    </source>
</evidence>
<dbReference type="Pfam" id="PF04464">
    <property type="entry name" value="Glyphos_transf"/>
    <property type="match status" value="1"/>
</dbReference>
<comment type="caution">
    <text evidence="1">The sequence shown here is derived from an EMBL/GenBank/DDBJ whole genome shotgun (WGS) entry which is preliminary data.</text>
</comment>
<proteinExistence type="predicted"/>
<dbReference type="EMBL" id="JAPDPJ010000001">
    <property type="protein sequence ID" value="MCW3785157.1"/>
    <property type="molecule type" value="Genomic_DNA"/>
</dbReference>
<dbReference type="PANTHER" id="PTHR37316:SF3">
    <property type="entry name" value="TEICHOIC ACID GLYCEROL-PHOSPHATE TRANSFERASE"/>
    <property type="match status" value="1"/>
</dbReference>
<dbReference type="GO" id="GO:0016020">
    <property type="term" value="C:membrane"/>
    <property type="evidence" value="ECO:0007669"/>
    <property type="project" value="InterPro"/>
</dbReference>
<dbReference type="SUPFAM" id="SSF53756">
    <property type="entry name" value="UDP-Glycosyltransferase/glycogen phosphorylase"/>
    <property type="match status" value="1"/>
</dbReference>
<accession>A0AAE3M1K2</accession>
<dbReference type="GO" id="GO:0047355">
    <property type="term" value="F:CDP-glycerol glycerophosphotransferase activity"/>
    <property type="evidence" value="ECO:0007669"/>
    <property type="project" value="InterPro"/>
</dbReference>
<dbReference type="Gene3D" id="3.40.50.12580">
    <property type="match status" value="1"/>
</dbReference>
<name>A0AAE3M1K2_9BACT</name>
<keyword evidence="2" id="KW-1185">Reference proteome</keyword>
<dbReference type="InterPro" id="IPR007554">
    <property type="entry name" value="Glycerophosphate_synth"/>
</dbReference>
<organism evidence="1 2">
    <name type="scientific">Plebeiibacterium sediminum</name>
    <dbReference type="NCBI Taxonomy" id="2992112"/>
    <lineage>
        <taxon>Bacteria</taxon>
        <taxon>Pseudomonadati</taxon>
        <taxon>Bacteroidota</taxon>
        <taxon>Bacteroidia</taxon>
        <taxon>Marinilabiliales</taxon>
        <taxon>Marinilabiliaceae</taxon>
        <taxon>Plebeiibacterium</taxon>
    </lineage>
</organism>
<sequence>MKAVLFCGQPYAFDIMRSLYLQLEKQGYETLWYFNKKVEQYFPFDKNKVQYTTTIDDLITFKADVNFAPGNVIPHYIPGVKVQIFHGLAGEKSGHFHIRHYFDLYLTQGPYFTERFLQLKSKYKNFEVKETGWCKLDSLFTPDESKENLIPKGFKHVLLYSPTFSPSLTSATKFIKSIFELAQNQDYFIYIKFHDKMDKFVAKEYQDFADTKNNVVVYDDTNIKPLLQQCDLMISDTSSVVYEFLLLDKPVVTFNSTSKNIRWEDINTGEKLKDAVDSNLNQDPFKDERKWFYDNYHPFNDGNSASRMIAAAEDYIKDFGVPNQRKLPFLRRRKMYKLFGKPSKK</sequence>
<reference evidence="1" key="1">
    <citation type="submission" date="2022-10" db="EMBL/GenBank/DDBJ databases">
        <authorList>
            <person name="Yu W.X."/>
        </authorList>
    </citation>
    <scope>NUCLEOTIDE SEQUENCE</scope>
    <source>
        <strain evidence="1">AAT</strain>
    </source>
</reference>
<dbReference type="AlphaFoldDB" id="A0AAE3M1K2"/>
<dbReference type="RefSeq" id="WP_301188728.1">
    <property type="nucleotide sequence ID" value="NZ_JAPDPJ010000001.1"/>
</dbReference>
<dbReference type="PANTHER" id="PTHR37316">
    <property type="entry name" value="TEICHOIC ACID GLYCEROL-PHOSPHATE PRIMASE"/>
    <property type="match status" value="1"/>
</dbReference>
<protein>
    <submittedName>
        <fullName evidence="1">CDP-glycerol glycerophosphotransferase family protein</fullName>
    </submittedName>
</protein>
<dbReference type="Proteomes" id="UP001209229">
    <property type="component" value="Unassembled WGS sequence"/>
</dbReference>
<dbReference type="InterPro" id="IPR043148">
    <property type="entry name" value="TagF_C"/>
</dbReference>